<feature type="region of interest" description="Disordered" evidence="1">
    <location>
        <begin position="15"/>
        <end position="35"/>
    </location>
</feature>
<dbReference type="InterPro" id="IPR006059">
    <property type="entry name" value="SBP"/>
</dbReference>
<gene>
    <name evidence="2" type="ORF">ThesuDRAFT_00933</name>
</gene>
<dbReference type="PANTHER" id="PTHR43649:SF11">
    <property type="entry name" value="ABC TRANSPORTER SUBSTRATE-BINDING PROTEIN YESO-RELATED"/>
    <property type="match status" value="1"/>
</dbReference>
<name>K6Q2F7_9FIRM</name>
<dbReference type="EMBL" id="AENY02000002">
    <property type="protein sequence ID" value="EKP95194.1"/>
    <property type="molecule type" value="Genomic_DNA"/>
</dbReference>
<reference evidence="2" key="1">
    <citation type="submission" date="2010-10" db="EMBL/GenBank/DDBJ databases">
        <authorList>
            <consortium name="US DOE Joint Genome Institute (JGI-PGF)"/>
            <person name="Lucas S."/>
            <person name="Copeland A."/>
            <person name="Lapidus A."/>
            <person name="Bruce D."/>
            <person name="Goodwin L."/>
            <person name="Pitluck S."/>
            <person name="Kyrpides N."/>
            <person name="Mavromatis K."/>
            <person name="Detter J.C."/>
            <person name="Han C."/>
            <person name="Land M."/>
            <person name="Hauser L."/>
            <person name="Markowitz V."/>
            <person name="Cheng J.-F."/>
            <person name="Hugenholtz P."/>
            <person name="Woyke T."/>
            <person name="Wu D."/>
            <person name="Pukall R."/>
            <person name="Wahrenburg C."/>
            <person name="Brambilla E."/>
            <person name="Klenk H.-P."/>
            <person name="Eisen J.A."/>
        </authorList>
    </citation>
    <scope>NUCLEOTIDE SEQUENCE [LARGE SCALE GENOMIC DNA]</scope>
    <source>
        <strain evidence="2">DSM 13965</strain>
    </source>
</reference>
<dbReference type="eggNOG" id="COG2182">
    <property type="taxonomic scope" value="Bacteria"/>
</dbReference>
<protein>
    <submittedName>
        <fullName evidence="2">Carbohydrate ABC transporter substrate-binding protein, CUT1 family</fullName>
    </submittedName>
</protein>
<accession>K6Q2F7</accession>
<dbReference type="HOGENOM" id="CLU_031522_0_0_9"/>
<sequence length="503" mass="55993">MRAGWWNRCLERRSGSERRPGLEGGPRRQGRQDRNRSGARLLAALLALSLVLLAGCGSGGSSPGAAGGGTGEAGSSGEQGIQTVTLRAMTIGKPTEHWRFDNLREAVDRLNEKLEQEGASVRVQLEGTHEDRPWDEYKQRFILAAEAGKAPDIILSGHEDVAPWAAAGHIIPLDEYVKDSPVYQDVFPTLWESVTLDGKIWGIPQDTEARPLYFWKSHLKQLGWSDEQIARLPEQIEKGEFTLDDLLTVARQLQDRGIVPAGQGFWTRPQPGVDFYMFYLAYGGQMQDPATGKLVLDKAALLKEYRFFARARELGVLKPSLLGTDWSIWHRTVTGKQVGFWVGGSWQVAEWQDQYGLSDADVQDLGYALLPAGEQGKPGVTLSHPLVYMVTKYSQHPELAARLILEATNPEFNTRHAVESNHLAIMKSQLDQPAYQENRLLGDLAYMVEHAGFVPLHEQFGNYDQAIYRGLSAVVAGQMTPEQAVDTVVRQLQSQLRDEVIIR</sequence>
<evidence type="ECO:0000313" key="3">
    <source>
        <dbReference type="Proteomes" id="UP000005710"/>
    </source>
</evidence>
<feature type="compositionally biased region" description="Gly residues" evidence="1">
    <location>
        <begin position="59"/>
        <end position="74"/>
    </location>
</feature>
<keyword evidence="3" id="KW-1185">Reference proteome</keyword>
<proteinExistence type="predicted"/>
<dbReference type="Proteomes" id="UP000005710">
    <property type="component" value="Unassembled WGS sequence"/>
</dbReference>
<dbReference type="Pfam" id="PF01547">
    <property type="entry name" value="SBP_bac_1"/>
    <property type="match status" value="1"/>
</dbReference>
<dbReference type="AlphaFoldDB" id="K6Q2F7"/>
<evidence type="ECO:0000256" key="1">
    <source>
        <dbReference type="SAM" id="MobiDB-lite"/>
    </source>
</evidence>
<dbReference type="Gene3D" id="3.40.190.10">
    <property type="entry name" value="Periplasmic binding protein-like II"/>
    <property type="match status" value="1"/>
</dbReference>
<comment type="caution">
    <text evidence="2">The sequence shown here is derived from an EMBL/GenBank/DDBJ whole genome shotgun (WGS) entry which is preliminary data.</text>
</comment>
<evidence type="ECO:0000313" key="2">
    <source>
        <dbReference type="EMBL" id="EKP95194.1"/>
    </source>
</evidence>
<dbReference type="RefSeq" id="WP_006903204.1">
    <property type="nucleotide sequence ID" value="NZ_JH976535.1"/>
</dbReference>
<dbReference type="InterPro" id="IPR050490">
    <property type="entry name" value="Bact_solute-bd_prot1"/>
</dbReference>
<feature type="region of interest" description="Disordered" evidence="1">
    <location>
        <begin position="59"/>
        <end position="78"/>
    </location>
</feature>
<dbReference type="SUPFAM" id="SSF53850">
    <property type="entry name" value="Periplasmic binding protein-like II"/>
    <property type="match status" value="1"/>
</dbReference>
<dbReference type="PANTHER" id="PTHR43649">
    <property type="entry name" value="ARABINOSE-BINDING PROTEIN-RELATED"/>
    <property type="match status" value="1"/>
</dbReference>
<reference evidence="2" key="2">
    <citation type="submission" date="2012-10" db="EMBL/GenBank/DDBJ databases">
        <title>Improved high-quality draft of Thermaerobacter subterraneus C21, DSM 13965.</title>
        <authorList>
            <consortium name="DOE Joint Genome Institute"/>
            <person name="Eisen J."/>
            <person name="Huntemann M."/>
            <person name="Wei C.-L."/>
            <person name="Han J."/>
            <person name="Detter J.C."/>
            <person name="Han C."/>
            <person name="Tapia R."/>
            <person name="Chen A."/>
            <person name="Kyrpides N."/>
            <person name="Mavromatis K."/>
            <person name="Markowitz V."/>
            <person name="Szeto E."/>
            <person name="Ivanova N."/>
            <person name="Mikhailova N."/>
            <person name="Ovchinnikova G."/>
            <person name="Pagani I."/>
            <person name="Pati A."/>
            <person name="Goodwin L."/>
            <person name="Nordberg H.P."/>
            <person name="Cantor M.N."/>
            <person name="Hua S.X."/>
            <person name="Woyke T."/>
            <person name="Eisen J."/>
            <person name="Klenk H.-P."/>
        </authorList>
    </citation>
    <scope>NUCLEOTIDE SEQUENCE [LARGE SCALE GENOMIC DNA]</scope>
    <source>
        <strain evidence="2">DSM 13965</strain>
    </source>
</reference>
<dbReference type="STRING" id="867903.ThesuDRAFT_00933"/>
<organism evidence="2 3">
    <name type="scientific">Thermaerobacter subterraneus DSM 13965</name>
    <dbReference type="NCBI Taxonomy" id="867903"/>
    <lineage>
        <taxon>Bacteria</taxon>
        <taxon>Bacillati</taxon>
        <taxon>Bacillota</taxon>
        <taxon>Clostridia</taxon>
        <taxon>Eubacteriales</taxon>
        <taxon>Clostridiales Family XVII. Incertae Sedis</taxon>
        <taxon>Thermaerobacter</taxon>
    </lineage>
</organism>